<dbReference type="PANTHER" id="PTHR34310">
    <property type="entry name" value="DUF427 DOMAIN PROTEIN (AFU_ORTHOLOGUE AFUA_3G02220)"/>
    <property type="match status" value="1"/>
</dbReference>
<dbReference type="Gene3D" id="2.170.150.40">
    <property type="entry name" value="Domain of unknown function (DUF427)"/>
    <property type="match status" value="1"/>
</dbReference>
<evidence type="ECO:0000313" key="2">
    <source>
        <dbReference type="EMBL" id="GIH40897.1"/>
    </source>
</evidence>
<reference evidence="2 3" key="1">
    <citation type="submission" date="2021-01" db="EMBL/GenBank/DDBJ databases">
        <title>Whole genome shotgun sequence of Microbispora corallina NBRC 16416.</title>
        <authorList>
            <person name="Komaki H."/>
            <person name="Tamura T."/>
        </authorList>
    </citation>
    <scope>NUCLEOTIDE SEQUENCE [LARGE SCALE GENOMIC DNA]</scope>
    <source>
        <strain evidence="2 3">NBRC 16416</strain>
    </source>
</reference>
<accession>A0ABQ4G1G2</accession>
<dbReference type="RefSeq" id="WP_036333428.1">
    <property type="nucleotide sequence ID" value="NZ_BAAAGP010000014.1"/>
</dbReference>
<dbReference type="Pfam" id="PF04248">
    <property type="entry name" value="NTP_transf_9"/>
    <property type="match status" value="1"/>
</dbReference>
<protein>
    <recommendedName>
        <fullName evidence="1">DUF427 domain-containing protein</fullName>
    </recommendedName>
</protein>
<dbReference type="InterPro" id="IPR038694">
    <property type="entry name" value="DUF427_sf"/>
</dbReference>
<evidence type="ECO:0000259" key="1">
    <source>
        <dbReference type="Pfam" id="PF04248"/>
    </source>
</evidence>
<feature type="domain" description="DUF427" evidence="1">
    <location>
        <begin position="3"/>
        <end position="88"/>
    </location>
</feature>
<dbReference type="PANTHER" id="PTHR34310:SF5">
    <property type="entry name" value="DUF427 DOMAIN PROTEIN (AFU_ORTHOLOGUE AFUA_3G02220)"/>
    <property type="match status" value="1"/>
</dbReference>
<evidence type="ECO:0000313" key="3">
    <source>
        <dbReference type="Proteomes" id="UP000603904"/>
    </source>
</evidence>
<sequence>MAKATWNGAVIAESDDTVVVEGNHYFPREAVDASLLRESDTHTVCPWKGTASYYSIEVDGRTNADAAWYYPEPKDAAREITGRIAFWRGVTVTP</sequence>
<dbReference type="Proteomes" id="UP000603904">
    <property type="component" value="Unassembled WGS sequence"/>
</dbReference>
<proteinExistence type="predicted"/>
<dbReference type="InterPro" id="IPR007361">
    <property type="entry name" value="DUF427"/>
</dbReference>
<comment type="caution">
    <text evidence="2">The sequence shown here is derived from an EMBL/GenBank/DDBJ whole genome shotgun (WGS) entry which is preliminary data.</text>
</comment>
<keyword evidence="3" id="KW-1185">Reference proteome</keyword>
<dbReference type="EMBL" id="BOOC01000017">
    <property type="protein sequence ID" value="GIH40897.1"/>
    <property type="molecule type" value="Genomic_DNA"/>
</dbReference>
<gene>
    <name evidence="2" type="ORF">Mco01_38970</name>
</gene>
<organism evidence="2 3">
    <name type="scientific">Microbispora corallina</name>
    <dbReference type="NCBI Taxonomy" id="83302"/>
    <lineage>
        <taxon>Bacteria</taxon>
        <taxon>Bacillati</taxon>
        <taxon>Actinomycetota</taxon>
        <taxon>Actinomycetes</taxon>
        <taxon>Streptosporangiales</taxon>
        <taxon>Streptosporangiaceae</taxon>
        <taxon>Microbispora</taxon>
    </lineage>
</organism>
<name>A0ABQ4G1G2_9ACTN</name>